<dbReference type="FunFam" id="3.40.50.920:FF:000003">
    <property type="entry name" value="Transketolase"/>
    <property type="match status" value="1"/>
</dbReference>
<dbReference type="Pfam" id="PF22613">
    <property type="entry name" value="Transketolase_C_1"/>
    <property type="match status" value="1"/>
</dbReference>
<dbReference type="AlphaFoldDB" id="A0A158E3K7"/>
<dbReference type="InterPro" id="IPR033247">
    <property type="entry name" value="Transketolase_fam"/>
</dbReference>
<dbReference type="InterPro" id="IPR049557">
    <property type="entry name" value="Transketolase_CS"/>
</dbReference>
<evidence type="ECO:0000256" key="5">
    <source>
        <dbReference type="ARBA" id="ARBA00013152"/>
    </source>
</evidence>
<dbReference type="SMART" id="SM00861">
    <property type="entry name" value="Transket_pyr"/>
    <property type="match status" value="1"/>
</dbReference>
<evidence type="ECO:0000256" key="10">
    <source>
        <dbReference type="ARBA" id="ARBA00023052"/>
    </source>
</evidence>
<feature type="site" description="Important for catalytic activity" evidence="17">
    <location>
        <position position="42"/>
    </location>
</feature>
<dbReference type="NCBIfam" id="TIGR00232">
    <property type="entry name" value="tktlase_bact"/>
    <property type="match status" value="1"/>
</dbReference>
<feature type="binding site" evidence="15">
    <location>
        <position position="453"/>
    </location>
    <ligand>
        <name>thiamine diphosphate</name>
        <dbReference type="ChEBI" id="CHEBI:58937"/>
    </ligand>
</feature>
<sequence length="683" mass="74511">MNAVAEALPRLNRSPGSHETRQMANALRMLAVDAVSQANSGHPGMPMGMAEIAVALWGRHLKHNPVDPDWPDRDRFVLSNGHGSMLLYALLHLSGYDVSIDEIRRFRQMGSKTPGHPEVGVTPGVETTTGPLGQGLTNAVGMALAEALLAREFNRPGHEIVDHRTYVFVGDGCLMEGVSHEAASLAGTLRLGKLTVLYDDNGISIDGHVDGWFADDTPKRFESYGWHVVRAVDGHDVDDVSHALQLARESDRPTLICCKTVIGLGAPKLAGTHDVHGAPLPADEVDATRRALDWTHAPFEIPSSIRASWDAREAGASAQEDWNRSMDAYRRVFPREAAEFERRARGALPANWRDTAHALVREADRARQTVATRKASQLAIEGLARALPELLGGSADLTGSNLTRWKEAVDVTAAPEKGNYIHFGVREFGMSAVLNGVALHRGYLPFGGTFLTFSDYSRNALRMAALMKTRTVFVFTHDSIGLGEDGPTHQPIEHAASLRMIPGLDVWRPCDTVETMQAWISAVERDRPSCLLLSRQNLPFVPRDEAQIDGIERGGYVLADWPSTCERDARRVVLIATGSEVALALAAVEPLKQEGILARVVSMPSTTVFDRQCNVWRERVMPEGVPRVAIEAGVTAFWRQYVGLKGGVIGIDRFGESAPASELFAHFGVTTDALVEEARRVAA</sequence>
<feature type="active site" description="Proton donor" evidence="13">
    <location>
        <position position="427"/>
    </location>
</feature>
<keyword evidence="21" id="KW-1185">Reference proteome</keyword>
<evidence type="ECO:0000313" key="21">
    <source>
        <dbReference type="Proteomes" id="UP000054911"/>
    </source>
</evidence>
<dbReference type="PANTHER" id="PTHR43522:SF2">
    <property type="entry name" value="TRANSKETOLASE 1-RELATED"/>
    <property type="match status" value="1"/>
</dbReference>
<dbReference type="CDD" id="cd07033">
    <property type="entry name" value="TPP_PYR_DXS_TK_like"/>
    <property type="match status" value="1"/>
</dbReference>
<feature type="binding site" evidence="14">
    <location>
        <position position="400"/>
    </location>
    <ligand>
        <name>substrate</name>
    </ligand>
</feature>
<evidence type="ECO:0000256" key="11">
    <source>
        <dbReference type="ARBA" id="ARBA00049473"/>
    </source>
</evidence>
<evidence type="ECO:0000256" key="15">
    <source>
        <dbReference type="PIRSR" id="PIRSR605478-3"/>
    </source>
</evidence>
<evidence type="ECO:0000259" key="19">
    <source>
        <dbReference type="SMART" id="SM00861"/>
    </source>
</evidence>
<comment type="cofactor">
    <cofactor evidence="2">
        <name>Co(2+)</name>
        <dbReference type="ChEBI" id="CHEBI:48828"/>
    </cofactor>
</comment>
<feature type="binding site" evidence="14">
    <location>
        <position position="42"/>
    </location>
    <ligand>
        <name>substrate</name>
    </ligand>
</feature>
<feature type="binding site" evidence="16">
    <location>
        <position position="201"/>
    </location>
    <ligand>
        <name>Mg(2+)</name>
        <dbReference type="ChEBI" id="CHEBI:18420"/>
    </ligand>
</feature>
<dbReference type="InterPro" id="IPR029061">
    <property type="entry name" value="THDP-binding"/>
</dbReference>
<comment type="function">
    <text evidence="18">Catalyzes the transfer of a two-carbon ketol group from a ketose donor to an aldose acceptor, via a covalent intermediate with the cofactor thiamine pyrophosphate.</text>
</comment>
<feature type="binding site" evidence="14">
    <location>
        <position position="477"/>
    </location>
    <ligand>
        <name>substrate</name>
    </ligand>
</feature>
<protein>
    <recommendedName>
        <fullName evidence="5 12">Transketolase</fullName>
        <ecNumber evidence="5 12">2.2.1.1</ecNumber>
    </recommendedName>
</protein>
<dbReference type="RefSeq" id="WP_061180298.1">
    <property type="nucleotide sequence ID" value="NZ_FCOE02000067.1"/>
</dbReference>
<dbReference type="Pfam" id="PF02779">
    <property type="entry name" value="Transket_pyr"/>
    <property type="match status" value="1"/>
</dbReference>
<dbReference type="SUPFAM" id="SSF52518">
    <property type="entry name" value="Thiamin diphosphate-binding fold (THDP-binding)"/>
    <property type="match status" value="2"/>
</dbReference>
<feature type="binding site" evidence="15">
    <location>
        <position position="201"/>
    </location>
    <ligand>
        <name>thiamine diphosphate</name>
        <dbReference type="ChEBI" id="CHEBI:58937"/>
    </ligand>
</feature>
<evidence type="ECO:0000256" key="16">
    <source>
        <dbReference type="PIRSR" id="PIRSR605478-4"/>
    </source>
</evidence>
<comment type="cofactor">
    <cofactor evidence="1">
        <name>Ca(2+)</name>
        <dbReference type="ChEBI" id="CHEBI:29108"/>
    </cofactor>
</comment>
<feature type="binding site" evidence="14">
    <location>
        <position position="535"/>
    </location>
    <ligand>
        <name>substrate</name>
    </ligand>
</feature>
<dbReference type="PROSITE" id="PS00802">
    <property type="entry name" value="TRANSKETOLASE_2"/>
    <property type="match status" value="1"/>
</dbReference>
<accession>A0A158E3K7</accession>
<dbReference type="InterPro" id="IPR009014">
    <property type="entry name" value="Transketo_C/PFOR_II"/>
</dbReference>
<reference evidence="20" key="1">
    <citation type="submission" date="2016-01" db="EMBL/GenBank/DDBJ databases">
        <authorList>
            <person name="Peeters C."/>
        </authorList>
    </citation>
    <scope>NUCLEOTIDE SEQUENCE [LARGE SCALE GENOMIC DNA]</scope>
    <source>
        <strain evidence="20">LMG 29323</strain>
    </source>
</reference>
<comment type="catalytic activity">
    <reaction evidence="11 18">
        <text>D-sedoheptulose 7-phosphate + D-glyceraldehyde 3-phosphate = aldehydo-D-ribose 5-phosphate + D-xylulose 5-phosphate</text>
        <dbReference type="Rhea" id="RHEA:10508"/>
        <dbReference type="ChEBI" id="CHEBI:57483"/>
        <dbReference type="ChEBI" id="CHEBI:57737"/>
        <dbReference type="ChEBI" id="CHEBI:58273"/>
        <dbReference type="ChEBI" id="CHEBI:59776"/>
        <dbReference type="EC" id="2.2.1.1"/>
    </reaction>
</comment>
<feature type="binding site" evidence="16">
    <location>
        <position position="203"/>
    </location>
    <ligand>
        <name>Mg(2+)</name>
        <dbReference type="ChEBI" id="CHEBI:18420"/>
    </ligand>
</feature>
<dbReference type="GO" id="GO:0004802">
    <property type="term" value="F:transketolase activity"/>
    <property type="evidence" value="ECO:0007669"/>
    <property type="project" value="UniProtKB-UniRule"/>
</dbReference>
<evidence type="ECO:0000256" key="2">
    <source>
        <dbReference type="ARBA" id="ARBA00001941"/>
    </source>
</evidence>
<dbReference type="InterPro" id="IPR005474">
    <property type="entry name" value="Transketolase_N"/>
</dbReference>
<feature type="binding site" evidence="15">
    <location>
        <position position="172"/>
    </location>
    <ligand>
        <name>thiamine diphosphate</name>
        <dbReference type="ChEBI" id="CHEBI:58937"/>
    </ligand>
</feature>
<dbReference type="Gene3D" id="3.40.50.920">
    <property type="match status" value="1"/>
</dbReference>
<feature type="site" description="Important for catalytic activity" evidence="17">
    <location>
        <position position="276"/>
    </location>
</feature>
<dbReference type="GO" id="GO:0009052">
    <property type="term" value="P:pentose-phosphate shunt, non-oxidative branch"/>
    <property type="evidence" value="ECO:0007669"/>
    <property type="project" value="UniProtKB-ARBA"/>
</dbReference>
<comment type="caution">
    <text evidence="20">The sequence shown here is derived from an EMBL/GenBank/DDBJ whole genome shotgun (WGS) entry which is preliminary data.</text>
</comment>
<dbReference type="FunFam" id="3.40.50.970:FF:000003">
    <property type="entry name" value="Transketolase"/>
    <property type="match status" value="1"/>
</dbReference>
<organism evidence="20 21">
    <name type="scientific">Caballeronia pedi</name>
    <dbReference type="NCBI Taxonomy" id="1777141"/>
    <lineage>
        <taxon>Bacteria</taxon>
        <taxon>Pseudomonadati</taxon>
        <taxon>Pseudomonadota</taxon>
        <taxon>Betaproteobacteria</taxon>
        <taxon>Burkholderiales</taxon>
        <taxon>Burkholderiaceae</taxon>
        <taxon>Caballeronia</taxon>
    </lineage>
</organism>
<keyword evidence="8 18" id="KW-0106">Calcium</keyword>
<dbReference type="GO" id="GO:0046872">
    <property type="term" value="F:metal ion binding"/>
    <property type="evidence" value="ECO:0007669"/>
    <property type="project" value="UniProtKB-KW"/>
</dbReference>
<evidence type="ECO:0000256" key="6">
    <source>
        <dbReference type="ARBA" id="ARBA00022679"/>
    </source>
</evidence>
<evidence type="ECO:0000256" key="17">
    <source>
        <dbReference type="PIRSR" id="PIRSR605478-5"/>
    </source>
</evidence>
<dbReference type="Gene3D" id="3.40.50.970">
    <property type="match status" value="2"/>
</dbReference>
<dbReference type="FunFam" id="3.40.50.970:FF:000004">
    <property type="entry name" value="Transketolase"/>
    <property type="match status" value="1"/>
</dbReference>
<evidence type="ECO:0000256" key="18">
    <source>
        <dbReference type="RuleBase" id="RU004996"/>
    </source>
</evidence>
<dbReference type="InterPro" id="IPR055152">
    <property type="entry name" value="Transketolase-like_C_2"/>
</dbReference>
<feature type="binding site" evidence="15">
    <location>
        <position position="276"/>
    </location>
    <ligand>
        <name>thiamine diphosphate</name>
        <dbReference type="ChEBI" id="CHEBI:58937"/>
    </ligand>
</feature>
<feature type="binding site" evidence="14">
    <location>
        <position position="276"/>
    </location>
    <ligand>
        <name>substrate</name>
    </ligand>
</feature>
<dbReference type="CDD" id="cd02012">
    <property type="entry name" value="TPP_TK"/>
    <property type="match status" value="1"/>
</dbReference>
<evidence type="ECO:0000256" key="3">
    <source>
        <dbReference type="ARBA" id="ARBA00007131"/>
    </source>
</evidence>
<dbReference type="STRING" id="1777141.AWB80_08128"/>
<feature type="binding site" evidence="14">
    <location>
        <position position="373"/>
    </location>
    <ligand>
        <name>substrate</name>
    </ligand>
</feature>
<comment type="subunit">
    <text evidence="4 18">Homodimer.</text>
</comment>
<dbReference type="Proteomes" id="UP000054911">
    <property type="component" value="Unassembled WGS sequence"/>
</dbReference>
<comment type="similarity">
    <text evidence="3 18">Belongs to the transketolase family.</text>
</comment>
<evidence type="ECO:0000256" key="9">
    <source>
        <dbReference type="ARBA" id="ARBA00022842"/>
    </source>
</evidence>
<evidence type="ECO:0000256" key="14">
    <source>
        <dbReference type="PIRSR" id="PIRSR605478-2"/>
    </source>
</evidence>
<feature type="binding site" evidence="16">
    <location>
        <position position="171"/>
    </location>
    <ligand>
        <name>Mg(2+)</name>
        <dbReference type="ChEBI" id="CHEBI:18420"/>
    </ligand>
</feature>
<dbReference type="PROSITE" id="PS00801">
    <property type="entry name" value="TRANSKETOLASE_1"/>
    <property type="match status" value="1"/>
</dbReference>
<name>A0A158E3K7_9BURK</name>
<evidence type="ECO:0000256" key="7">
    <source>
        <dbReference type="ARBA" id="ARBA00022723"/>
    </source>
</evidence>
<dbReference type="SUPFAM" id="SSF52922">
    <property type="entry name" value="TK C-terminal domain-like"/>
    <property type="match status" value="1"/>
</dbReference>
<comment type="cofactor">
    <cofactor evidence="15">
        <name>thiamine diphosphate</name>
        <dbReference type="ChEBI" id="CHEBI:58937"/>
    </cofactor>
    <text evidence="15">Binds 1 thiamine pyrophosphate per subunit. During the reaction, the substrate forms a covalent intermediate with the cofactor.</text>
</comment>
<dbReference type="EC" id="2.2.1.1" evidence="5 12"/>
<gene>
    <name evidence="20" type="ORF">AWB80_08128</name>
</gene>
<feature type="binding site" evidence="15">
    <location>
        <begin position="130"/>
        <end position="132"/>
    </location>
    <ligand>
        <name>thiamine diphosphate</name>
        <dbReference type="ChEBI" id="CHEBI:58937"/>
    </ligand>
</feature>
<dbReference type="InterPro" id="IPR005478">
    <property type="entry name" value="Transketolase_bac-like"/>
</dbReference>
<evidence type="ECO:0000256" key="1">
    <source>
        <dbReference type="ARBA" id="ARBA00001913"/>
    </source>
</evidence>
<keyword evidence="6 18" id="KW-0808">Transferase</keyword>
<dbReference type="InterPro" id="IPR005475">
    <property type="entry name" value="Transketolase-like_Pyr-bd"/>
</dbReference>
<dbReference type="EMBL" id="FCOE02000067">
    <property type="protein sequence ID" value="SAL01429.1"/>
    <property type="molecule type" value="Genomic_DNA"/>
</dbReference>
<evidence type="ECO:0000313" key="20">
    <source>
        <dbReference type="EMBL" id="SAL01429.1"/>
    </source>
</evidence>
<dbReference type="OrthoDB" id="8732661at2"/>
<proteinExistence type="inferred from homology"/>
<feature type="binding site" evidence="14">
    <location>
        <position position="489"/>
    </location>
    <ligand>
        <name>substrate</name>
    </ligand>
</feature>
<evidence type="ECO:0000256" key="12">
    <source>
        <dbReference type="NCBIfam" id="TIGR00232"/>
    </source>
</evidence>
<comment type="cofactor">
    <cofactor evidence="16">
        <name>Mg(2+)</name>
        <dbReference type="ChEBI" id="CHEBI:18420"/>
    </cofactor>
    <text evidence="16">Binds 1 Mg(2+) ion per subunit. Can also utilize other divalent metal cations, such as Ca(2+), Mn(2+) and Co(2+).</text>
</comment>
<keyword evidence="10 15" id="KW-0786">Thiamine pyrophosphate</keyword>
<dbReference type="GO" id="GO:0005829">
    <property type="term" value="C:cytosol"/>
    <property type="evidence" value="ECO:0007669"/>
    <property type="project" value="TreeGrafter"/>
</dbReference>
<feature type="domain" description="Transketolase-like pyrimidine-binding" evidence="19">
    <location>
        <begin position="370"/>
        <end position="540"/>
    </location>
</feature>
<evidence type="ECO:0000256" key="4">
    <source>
        <dbReference type="ARBA" id="ARBA00011738"/>
    </source>
</evidence>
<feature type="binding site" evidence="15">
    <location>
        <position position="82"/>
    </location>
    <ligand>
        <name>thiamine diphosphate</name>
        <dbReference type="ChEBI" id="CHEBI:58937"/>
    </ligand>
</feature>
<comment type="cofactor">
    <cofactor evidence="18">
        <name>Mg(2+)</name>
        <dbReference type="ChEBI" id="CHEBI:18420"/>
    </cofactor>
    <cofactor evidence="18">
        <name>Ca(2+)</name>
        <dbReference type="ChEBI" id="CHEBI:29108"/>
    </cofactor>
    <cofactor evidence="18">
        <name>Mn(2+)</name>
        <dbReference type="ChEBI" id="CHEBI:29035"/>
    </cofactor>
    <cofactor evidence="18">
        <name>Co(2+)</name>
        <dbReference type="ChEBI" id="CHEBI:48828"/>
    </cofactor>
    <text evidence="18">Binds 1 Mg(2+) ion per subunit. Can also utilize other divalent metal cations, such as Ca(2+), Mn(2+) and Co(2+).</text>
</comment>
<evidence type="ECO:0000256" key="13">
    <source>
        <dbReference type="PIRSR" id="PIRSR605478-1"/>
    </source>
</evidence>
<keyword evidence="9 16" id="KW-0460">Magnesium</keyword>
<feature type="binding site" evidence="14">
    <location>
        <position position="485"/>
    </location>
    <ligand>
        <name>substrate</name>
    </ligand>
</feature>
<dbReference type="InterPro" id="IPR020826">
    <property type="entry name" value="Transketolase_BS"/>
</dbReference>
<evidence type="ECO:0000256" key="8">
    <source>
        <dbReference type="ARBA" id="ARBA00022837"/>
    </source>
</evidence>
<dbReference type="Pfam" id="PF00456">
    <property type="entry name" value="Transketolase_N"/>
    <property type="match status" value="1"/>
</dbReference>
<keyword evidence="7 16" id="KW-0479">Metal-binding</keyword>
<dbReference type="PANTHER" id="PTHR43522">
    <property type="entry name" value="TRANSKETOLASE"/>
    <property type="match status" value="1"/>
</dbReference>